<accession>A0A6J4UH43</accession>
<reference evidence="2" key="1">
    <citation type="submission" date="2020-02" db="EMBL/GenBank/DDBJ databases">
        <authorList>
            <person name="Meier V. D."/>
        </authorList>
    </citation>
    <scope>NUCLEOTIDE SEQUENCE</scope>
    <source>
        <strain evidence="2">AVDCRST_MAG73</strain>
    </source>
</reference>
<feature type="non-terminal residue" evidence="2">
    <location>
        <position position="1"/>
    </location>
</feature>
<feature type="compositionally biased region" description="Basic residues" evidence="1">
    <location>
        <begin position="47"/>
        <end position="60"/>
    </location>
</feature>
<organism evidence="2">
    <name type="scientific">uncultured Thermomicrobiales bacterium</name>
    <dbReference type="NCBI Taxonomy" id="1645740"/>
    <lineage>
        <taxon>Bacteria</taxon>
        <taxon>Pseudomonadati</taxon>
        <taxon>Thermomicrobiota</taxon>
        <taxon>Thermomicrobia</taxon>
        <taxon>Thermomicrobiales</taxon>
        <taxon>environmental samples</taxon>
    </lineage>
</organism>
<protein>
    <submittedName>
        <fullName evidence="2">Uncharacterized protein</fullName>
    </submittedName>
</protein>
<dbReference type="AlphaFoldDB" id="A0A6J4UH43"/>
<feature type="region of interest" description="Disordered" evidence="1">
    <location>
        <begin position="1"/>
        <end position="75"/>
    </location>
</feature>
<evidence type="ECO:0000313" key="2">
    <source>
        <dbReference type="EMBL" id="CAA9547198.1"/>
    </source>
</evidence>
<dbReference type="EMBL" id="CADCWE010000169">
    <property type="protein sequence ID" value="CAA9547198.1"/>
    <property type="molecule type" value="Genomic_DNA"/>
</dbReference>
<feature type="non-terminal residue" evidence="2">
    <location>
        <position position="75"/>
    </location>
</feature>
<gene>
    <name evidence="2" type="ORF">AVDCRST_MAG73-2527</name>
</gene>
<evidence type="ECO:0000256" key="1">
    <source>
        <dbReference type="SAM" id="MobiDB-lite"/>
    </source>
</evidence>
<proteinExistence type="predicted"/>
<sequence length="75" mass="7827">AHPCDRFPLDLQGASGTRSSGAGDGSQAFGVGGRRVADRLSADSCIHGRRARRPAPRRRGGGVAEMDRAMPSLPL</sequence>
<name>A0A6J4UH43_9BACT</name>